<evidence type="ECO:0000256" key="13">
    <source>
        <dbReference type="SAM" id="MobiDB-lite"/>
    </source>
</evidence>
<protein>
    <submittedName>
        <fullName evidence="16 17">Zinc finger protein 394</fullName>
    </submittedName>
</protein>
<keyword evidence="3 12" id="KW-0479">Metal-binding</keyword>
<feature type="domain" description="C2H2-type" evidence="14">
    <location>
        <begin position="388"/>
        <end position="415"/>
    </location>
</feature>
<evidence type="ECO:0000256" key="10">
    <source>
        <dbReference type="ARBA" id="ARBA00023242"/>
    </source>
</evidence>
<feature type="binding site" evidence="12">
    <location>
        <position position="11"/>
    </location>
    <ligand>
        <name>Zn(2+)</name>
        <dbReference type="ChEBI" id="CHEBI:29105"/>
    </ligand>
</feature>
<keyword evidence="8" id="KW-0238">DNA-binding</keyword>
<dbReference type="GO" id="GO:0003700">
    <property type="term" value="F:DNA-binding transcription factor activity"/>
    <property type="evidence" value="ECO:0007669"/>
    <property type="project" value="TreeGrafter"/>
</dbReference>
<keyword evidence="9" id="KW-0804">Transcription</keyword>
<dbReference type="PROSITE" id="PS00028">
    <property type="entry name" value="ZINC_FINGER_C2H2_1"/>
    <property type="match status" value="10"/>
</dbReference>
<evidence type="ECO:0000256" key="6">
    <source>
        <dbReference type="ARBA" id="ARBA00022833"/>
    </source>
</evidence>
<dbReference type="InParanoid" id="B0W7Z8"/>
<dbReference type="PROSITE" id="PS51915">
    <property type="entry name" value="ZAD"/>
    <property type="match status" value="1"/>
</dbReference>
<proteinExistence type="inferred from homology"/>
<dbReference type="VEuPathDB" id="VectorBase:CPIJ003387"/>
<dbReference type="SUPFAM" id="SSF57716">
    <property type="entry name" value="Glucocorticoid receptor-like (DNA-binding domain)"/>
    <property type="match status" value="1"/>
</dbReference>
<dbReference type="EMBL" id="DS231856">
    <property type="protein sequence ID" value="EDS38460.1"/>
    <property type="molecule type" value="Genomic_DNA"/>
</dbReference>
<evidence type="ECO:0000256" key="1">
    <source>
        <dbReference type="ARBA" id="ARBA00004123"/>
    </source>
</evidence>
<name>B0W7Z8_CULQU</name>
<feature type="domain" description="C2H2-type" evidence="14">
    <location>
        <begin position="359"/>
        <end position="387"/>
    </location>
</feature>
<feature type="binding site" evidence="12">
    <location>
        <position position="61"/>
    </location>
    <ligand>
        <name>Zn(2+)</name>
        <dbReference type="ChEBI" id="CHEBI:29105"/>
    </ligand>
</feature>
<dbReference type="VEuPathDB" id="VectorBase:CQUJHB000633"/>
<dbReference type="InterPro" id="IPR012934">
    <property type="entry name" value="Znf_AD"/>
</dbReference>
<dbReference type="Pfam" id="PF13912">
    <property type="entry name" value="zf-C2H2_6"/>
    <property type="match status" value="2"/>
</dbReference>
<organism>
    <name type="scientific">Culex quinquefasciatus</name>
    <name type="common">Southern house mosquito</name>
    <name type="synonym">Culex pungens</name>
    <dbReference type="NCBI Taxonomy" id="7176"/>
    <lineage>
        <taxon>Eukaryota</taxon>
        <taxon>Metazoa</taxon>
        <taxon>Ecdysozoa</taxon>
        <taxon>Arthropoda</taxon>
        <taxon>Hexapoda</taxon>
        <taxon>Insecta</taxon>
        <taxon>Pterygota</taxon>
        <taxon>Neoptera</taxon>
        <taxon>Endopterygota</taxon>
        <taxon>Diptera</taxon>
        <taxon>Nematocera</taxon>
        <taxon>Culicoidea</taxon>
        <taxon>Culicidae</taxon>
        <taxon>Culicinae</taxon>
        <taxon>Culicini</taxon>
        <taxon>Culex</taxon>
        <taxon>Culex</taxon>
    </lineage>
</organism>
<feature type="binding site" evidence="12">
    <location>
        <position position="58"/>
    </location>
    <ligand>
        <name>Zn(2+)</name>
        <dbReference type="ChEBI" id="CHEBI:29105"/>
    </ligand>
</feature>
<dbReference type="eggNOG" id="KOG1721">
    <property type="taxonomic scope" value="Eukaryota"/>
</dbReference>
<evidence type="ECO:0000256" key="11">
    <source>
        <dbReference type="PROSITE-ProRule" id="PRU00042"/>
    </source>
</evidence>
<keyword evidence="4" id="KW-0677">Repeat</keyword>
<dbReference type="AlphaFoldDB" id="B0W7Z8"/>
<evidence type="ECO:0000256" key="8">
    <source>
        <dbReference type="ARBA" id="ARBA00023125"/>
    </source>
</evidence>
<feature type="domain" description="C2H2-type" evidence="14">
    <location>
        <begin position="331"/>
        <end position="358"/>
    </location>
</feature>
<feature type="domain" description="C2H2-type" evidence="14">
    <location>
        <begin position="258"/>
        <end position="288"/>
    </location>
</feature>
<dbReference type="EnsemblMetazoa" id="CPIJ003387-RA">
    <property type="protein sequence ID" value="CPIJ003387-PA"/>
    <property type="gene ID" value="CPIJ003387"/>
</dbReference>
<dbReference type="Gene3D" id="3.30.160.60">
    <property type="entry name" value="Classic Zinc Finger"/>
    <property type="match status" value="7"/>
</dbReference>
<feature type="domain" description="C2H2-type" evidence="14">
    <location>
        <begin position="416"/>
        <end position="443"/>
    </location>
</feature>
<sequence>MSGSVKVCRICLMESEPGTDMVSIFTEREALDEVVANMIIDCFSVLVSEQDGYSPWMCGPCLTRLEGCYLLRREYVESCRKVDERNLEESQNVEELPESIIEEESIIDEESIIEEEIIAEEVVQEYKTPETPSESADETDSEQSSSEFQKDVHYKVIDVDGVCCCECNEMFSDEASLIQHSENDHRPESTELKTGMLQCDICYAMFSTNGRLQRHTKRRYSRVLYECLECQAIFRSNARLQTHLIKHDRKSSRAVKDYPCCIRCCPETFPTQEHLVEHAQEYHGPLRSINKSTRESDDHVCQVCLNSFSTKNALIKHRLAKQDTPPSVKGLVCSTCGKVFKALSLLQAHENKHKGINPFPCNECSESFHSYPMLQRHKRRFHVDKHRHQCPNCPKSFAHKSQLKIHQVYHLDLKPYKCETCPETFRLKNQLKIHNRRHTGERPFRCQYCQMGFSHGTDRKRHEMAAHTGEKPHKCRICKSAFVRHQQLVAHMVSGHGRTREAPFRCEFCKQDFRQSAELERHEHQDHGIQDVGTIVANGVEMQYAVAYV</sequence>
<evidence type="ECO:0000256" key="4">
    <source>
        <dbReference type="ARBA" id="ARBA00022737"/>
    </source>
</evidence>
<evidence type="ECO:0000256" key="12">
    <source>
        <dbReference type="PROSITE-ProRule" id="PRU01263"/>
    </source>
</evidence>
<evidence type="ECO:0000259" key="15">
    <source>
        <dbReference type="PROSITE" id="PS51915"/>
    </source>
</evidence>
<dbReference type="SUPFAM" id="SSF57667">
    <property type="entry name" value="beta-beta-alpha zinc fingers"/>
    <property type="match status" value="5"/>
</dbReference>
<dbReference type="Proteomes" id="UP000002320">
    <property type="component" value="Unassembled WGS sequence"/>
</dbReference>
<evidence type="ECO:0000313" key="16">
    <source>
        <dbReference type="EMBL" id="EDS38460.1"/>
    </source>
</evidence>
<evidence type="ECO:0000259" key="14">
    <source>
        <dbReference type="PROSITE" id="PS50157"/>
    </source>
</evidence>
<feature type="domain" description="C2H2-type" evidence="14">
    <location>
        <begin position="444"/>
        <end position="472"/>
    </location>
</feature>
<keyword evidence="5 11" id="KW-0863">Zinc-finger</keyword>
<feature type="region of interest" description="Disordered" evidence="13">
    <location>
        <begin position="124"/>
        <end position="147"/>
    </location>
</feature>
<dbReference type="FunFam" id="3.30.160.60:FF:000446">
    <property type="entry name" value="Zinc finger protein"/>
    <property type="match status" value="1"/>
</dbReference>
<dbReference type="GO" id="GO:0006357">
    <property type="term" value="P:regulation of transcription by RNA polymerase II"/>
    <property type="evidence" value="ECO:0007669"/>
    <property type="project" value="TreeGrafter"/>
</dbReference>
<reference evidence="16" key="1">
    <citation type="submission" date="2007-03" db="EMBL/GenBank/DDBJ databases">
        <title>Annotation of Culex pipiens quinquefasciatus.</title>
        <authorList>
            <consortium name="The Broad Institute Genome Sequencing Platform"/>
            <person name="Atkinson P.W."/>
            <person name="Hemingway J."/>
            <person name="Christensen B.M."/>
            <person name="Higgs S."/>
            <person name="Kodira C."/>
            <person name="Hannick L."/>
            <person name="Megy K."/>
            <person name="O'Leary S."/>
            <person name="Pearson M."/>
            <person name="Haas B.J."/>
            <person name="Mauceli E."/>
            <person name="Wortman J.R."/>
            <person name="Lee N.H."/>
            <person name="Guigo R."/>
            <person name="Stanke M."/>
            <person name="Alvarado L."/>
            <person name="Amedeo P."/>
            <person name="Antoine C.H."/>
            <person name="Arensburger P."/>
            <person name="Bidwell S.L."/>
            <person name="Crawford M."/>
            <person name="Camaro F."/>
            <person name="Devon K."/>
            <person name="Engels R."/>
            <person name="Hammond M."/>
            <person name="Howarth C."/>
            <person name="Koehrsen M."/>
            <person name="Lawson D."/>
            <person name="Montgomery P."/>
            <person name="Nene V."/>
            <person name="Nusbaum C."/>
            <person name="Puiu D."/>
            <person name="Romero-Severson J."/>
            <person name="Severson D.W."/>
            <person name="Shumway M."/>
            <person name="Sisk P."/>
            <person name="Stolte C."/>
            <person name="Zeng Q."/>
            <person name="Eisenstadt E."/>
            <person name="Fraser-Liggett C."/>
            <person name="Strausberg R."/>
            <person name="Galagan J."/>
            <person name="Birren B."/>
            <person name="Collins F.H."/>
        </authorList>
    </citation>
    <scope>NUCLEOTIDE SEQUENCE [LARGE SCALE GENOMIC DNA]</scope>
    <source>
        <strain evidence="16">JHB</strain>
    </source>
</reference>
<dbReference type="KEGG" id="cqu:CpipJ_CPIJ003387"/>
<gene>
    <name evidence="17" type="primary">6034532</name>
    <name evidence="16" type="ORF">CpipJ_CPIJ003387</name>
</gene>
<feature type="binding site" evidence="12">
    <location>
        <position position="8"/>
    </location>
    <ligand>
        <name>Zn(2+)</name>
        <dbReference type="ChEBI" id="CHEBI:29105"/>
    </ligand>
</feature>
<feature type="domain" description="C2H2-type" evidence="14">
    <location>
        <begin position="225"/>
        <end position="252"/>
    </location>
</feature>
<feature type="domain" description="C2H2-type" evidence="14">
    <location>
        <begin position="473"/>
        <end position="501"/>
    </location>
</feature>
<evidence type="ECO:0000313" key="18">
    <source>
        <dbReference type="Proteomes" id="UP000002320"/>
    </source>
</evidence>
<keyword evidence="6 12" id="KW-0862">Zinc</keyword>
<keyword evidence="10" id="KW-0539">Nucleus</keyword>
<dbReference type="SMART" id="SM00868">
    <property type="entry name" value="zf-AD"/>
    <property type="match status" value="1"/>
</dbReference>
<dbReference type="HOGENOM" id="CLU_496323_0_0_1"/>
<evidence type="ECO:0000256" key="3">
    <source>
        <dbReference type="ARBA" id="ARBA00022723"/>
    </source>
</evidence>
<accession>B0W7Z8</accession>
<keyword evidence="7" id="KW-0805">Transcription regulation</keyword>
<dbReference type="InterPro" id="IPR036236">
    <property type="entry name" value="Znf_C2H2_sf"/>
</dbReference>
<dbReference type="PANTHER" id="PTHR24390">
    <property type="entry name" value="ZINC FINGER PROTEIN"/>
    <property type="match status" value="1"/>
</dbReference>
<dbReference type="PROSITE" id="PS50157">
    <property type="entry name" value="ZINC_FINGER_C2H2_2"/>
    <property type="match status" value="10"/>
</dbReference>
<dbReference type="GO" id="GO:0008270">
    <property type="term" value="F:zinc ion binding"/>
    <property type="evidence" value="ECO:0007669"/>
    <property type="project" value="UniProtKB-UniRule"/>
</dbReference>
<evidence type="ECO:0000256" key="7">
    <source>
        <dbReference type="ARBA" id="ARBA00023015"/>
    </source>
</evidence>
<dbReference type="GO" id="GO:0005634">
    <property type="term" value="C:nucleus"/>
    <property type="evidence" value="ECO:0007669"/>
    <property type="project" value="UniProtKB-SubCell"/>
</dbReference>
<evidence type="ECO:0000313" key="17">
    <source>
        <dbReference type="EnsemblMetazoa" id="CPIJ003387-PA"/>
    </source>
</evidence>
<comment type="similarity">
    <text evidence="2">Belongs to the krueppel C2H2-type zinc-finger protein family.</text>
</comment>
<dbReference type="OMA" id="RICLMES"/>
<dbReference type="Pfam" id="PF00096">
    <property type="entry name" value="zf-C2H2"/>
    <property type="match status" value="3"/>
</dbReference>
<dbReference type="Gene3D" id="3.40.1800.20">
    <property type="match status" value="1"/>
</dbReference>
<evidence type="ECO:0000256" key="9">
    <source>
        <dbReference type="ARBA" id="ARBA00023163"/>
    </source>
</evidence>
<feature type="domain" description="C2H2-type" evidence="14">
    <location>
        <begin position="504"/>
        <end position="527"/>
    </location>
</feature>
<dbReference type="FunFam" id="3.30.160.60:FF:001370">
    <property type="entry name" value="Zinc finger protein"/>
    <property type="match status" value="1"/>
</dbReference>
<evidence type="ECO:0000256" key="5">
    <source>
        <dbReference type="ARBA" id="ARBA00022771"/>
    </source>
</evidence>
<dbReference type="InterPro" id="IPR013087">
    <property type="entry name" value="Znf_C2H2_type"/>
</dbReference>
<feature type="domain" description="ZAD" evidence="15">
    <location>
        <begin position="6"/>
        <end position="85"/>
    </location>
</feature>
<dbReference type="PANTHER" id="PTHR24390:SF159">
    <property type="entry name" value="GROWTH FACTOR INDEPENDENT 1 TRANSCRIPTIONAL REPRESSOR"/>
    <property type="match status" value="1"/>
</dbReference>
<evidence type="ECO:0000256" key="2">
    <source>
        <dbReference type="ARBA" id="ARBA00006991"/>
    </source>
</evidence>
<reference evidence="17" key="2">
    <citation type="submission" date="2021-02" db="UniProtKB">
        <authorList>
            <consortium name="EnsemblMetazoa"/>
        </authorList>
    </citation>
    <scope>IDENTIFICATION</scope>
    <source>
        <strain evidence="17">JHB</strain>
    </source>
</reference>
<comment type="subcellular location">
    <subcellularLocation>
        <location evidence="1">Nucleus</location>
    </subcellularLocation>
</comment>
<keyword evidence="18" id="KW-1185">Reference proteome</keyword>
<feature type="domain" description="C2H2-type" evidence="14">
    <location>
        <begin position="162"/>
        <end position="190"/>
    </location>
</feature>
<dbReference type="GO" id="GO:0000978">
    <property type="term" value="F:RNA polymerase II cis-regulatory region sequence-specific DNA binding"/>
    <property type="evidence" value="ECO:0007669"/>
    <property type="project" value="TreeGrafter"/>
</dbReference>
<dbReference type="Pfam" id="PF07776">
    <property type="entry name" value="zf-AD"/>
    <property type="match status" value="1"/>
</dbReference>
<dbReference type="OrthoDB" id="40579at2759"/>
<dbReference type="SMART" id="SM00355">
    <property type="entry name" value="ZnF_C2H2"/>
    <property type="match status" value="12"/>
</dbReference>